<gene>
    <name evidence="5" type="ORF">HMPREF0658_1907</name>
</gene>
<reference evidence="5" key="1">
    <citation type="submission" date="2010-07" db="EMBL/GenBank/DDBJ databases">
        <authorList>
            <person name="Muzny D."/>
            <person name="Qin X."/>
            <person name="Deng J."/>
            <person name="Jiang H."/>
            <person name="Liu Y."/>
            <person name="Qu J."/>
            <person name="Song X.-Z."/>
            <person name="Zhang L."/>
            <person name="Thornton R."/>
            <person name="Coyle M."/>
            <person name="Francisco L."/>
            <person name="Jackson L."/>
            <person name="Javaid M."/>
            <person name="Korchina V."/>
            <person name="Kovar C."/>
            <person name="Mata R."/>
            <person name="Mathew T."/>
            <person name="Ngo R."/>
            <person name="Nguyen L."/>
            <person name="Nguyen N."/>
            <person name="Okwuonu G."/>
            <person name="Ongeri F."/>
            <person name="Pham C."/>
            <person name="Simmons D."/>
            <person name="Wilczek-Boney K."/>
            <person name="Hale W."/>
            <person name="Jakkamsetti A."/>
            <person name="Pham P."/>
            <person name="Ruth R."/>
            <person name="San Lucas F."/>
            <person name="Warren J."/>
            <person name="Zhang J."/>
            <person name="Zhao Z."/>
            <person name="Zhou C."/>
            <person name="Zhu D."/>
            <person name="Lee S."/>
            <person name="Bess C."/>
            <person name="Blankenburg K."/>
            <person name="Forbes L."/>
            <person name="Fu Q."/>
            <person name="Gubbala S."/>
            <person name="Hirani K."/>
            <person name="Jayaseelan J.C."/>
            <person name="Lara F."/>
            <person name="Munidasa M."/>
            <person name="Palculict T."/>
            <person name="Patil S."/>
            <person name="Pu L.-L."/>
            <person name="Saada N."/>
            <person name="Tang L."/>
            <person name="Weissenberger G."/>
            <person name="Zhu Y."/>
            <person name="Hemphill L."/>
            <person name="Shang Y."/>
            <person name="Youmans B."/>
            <person name="Ayvaz T."/>
            <person name="Ross M."/>
            <person name="Santibanez J."/>
            <person name="Aqrawi P."/>
            <person name="Gross S."/>
            <person name="Joshi V."/>
            <person name="Fowler G."/>
            <person name="Nazareth L."/>
            <person name="Reid J."/>
            <person name="Worley K."/>
            <person name="Petrosino J."/>
            <person name="Highlander S."/>
            <person name="Gibbs R."/>
        </authorList>
    </citation>
    <scope>NUCLEOTIDE SEQUENCE [LARGE SCALE GENOMIC DNA]</scope>
    <source>
        <strain evidence="5">DSM 16973</strain>
    </source>
</reference>
<accession>E0NUQ2</accession>
<keyword evidence="6" id="KW-1185">Reference proteome</keyword>
<dbReference type="InterPro" id="IPR001310">
    <property type="entry name" value="Histidine_triad_HIT"/>
</dbReference>
<evidence type="ECO:0000313" key="5">
    <source>
        <dbReference type="EMBL" id="EFM01159.1"/>
    </source>
</evidence>
<dbReference type="HOGENOM" id="CLU_056776_3_1_10"/>
<dbReference type="RefSeq" id="WP_006950256.1">
    <property type="nucleotide sequence ID" value="NZ_BAJI01000012.1"/>
</dbReference>
<dbReference type="InterPro" id="IPR011146">
    <property type="entry name" value="HIT-like"/>
</dbReference>
<dbReference type="BioCyc" id="PMAR862515-HMP:GMOO-1933-MONOMER"/>
<dbReference type="Gene3D" id="3.30.428.10">
    <property type="entry name" value="HIT-like"/>
    <property type="match status" value="1"/>
</dbReference>
<feature type="active site" description="Tele-AMP-histidine intermediate" evidence="1">
    <location>
        <position position="92"/>
    </location>
</feature>
<dbReference type="OrthoDB" id="9784774at2"/>
<dbReference type="eggNOG" id="COG0537">
    <property type="taxonomic scope" value="Bacteria"/>
</dbReference>
<organism evidence="5 6">
    <name type="scientific">Hoylesella marshii DSM 16973 = JCM 13450</name>
    <dbReference type="NCBI Taxonomy" id="862515"/>
    <lineage>
        <taxon>Bacteria</taxon>
        <taxon>Pseudomonadati</taxon>
        <taxon>Bacteroidota</taxon>
        <taxon>Bacteroidia</taxon>
        <taxon>Bacteroidales</taxon>
        <taxon>Prevotellaceae</taxon>
        <taxon>Hoylesella</taxon>
    </lineage>
</organism>
<evidence type="ECO:0000259" key="4">
    <source>
        <dbReference type="PROSITE" id="PS51084"/>
    </source>
</evidence>
<sequence>MDIFSKIAAGEIPSYKCAEDAQFYAFLDINPLVKGHTLVIPRREIDYFFDLEDEELAAYQLFAKKVAKAIKTAFPCKKVAQVVLGLEVPHAHIHLIPLQSEADADFTKEKLKLSEQEFTEISNKIRKAFEAL</sequence>
<feature type="short sequence motif" description="Histidine triad motif" evidence="2 3">
    <location>
        <begin position="90"/>
        <end position="94"/>
    </location>
</feature>
<dbReference type="Pfam" id="PF01230">
    <property type="entry name" value="HIT"/>
    <property type="match status" value="1"/>
</dbReference>
<proteinExistence type="predicted"/>
<evidence type="ECO:0000256" key="3">
    <source>
        <dbReference type="PROSITE-ProRule" id="PRU00464"/>
    </source>
</evidence>
<evidence type="ECO:0000256" key="1">
    <source>
        <dbReference type="PIRSR" id="PIRSR601310-1"/>
    </source>
</evidence>
<dbReference type="PANTHER" id="PTHR46648">
    <property type="entry name" value="HIT FAMILY PROTEIN 1"/>
    <property type="match status" value="1"/>
</dbReference>
<protein>
    <submittedName>
        <fullName evidence="5">Histidine triad domain protein</fullName>
    </submittedName>
</protein>
<comment type="caution">
    <text evidence="5">The sequence shown here is derived from an EMBL/GenBank/DDBJ whole genome shotgun (WGS) entry which is preliminary data.</text>
</comment>
<feature type="domain" description="HIT" evidence="4">
    <location>
        <begin position="3"/>
        <end position="106"/>
    </location>
</feature>
<evidence type="ECO:0000256" key="2">
    <source>
        <dbReference type="PIRSR" id="PIRSR601310-3"/>
    </source>
</evidence>
<dbReference type="Proteomes" id="UP000004394">
    <property type="component" value="Unassembled WGS sequence"/>
</dbReference>
<dbReference type="PRINTS" id="PR00332">
    <property type="entry name" value="HISTRIAD"/>
</dbReference>
<dbReference type="PANTHER" id="PTHR46648:SF1">
    <property type="entry name" value="ADENOSINE 5'-MONOPHOSPHORAMIDASE HNT1"/>
    <property type="match status" value="1"/>
</dbReference>
<name>E0NUQ2_9BACT</name>
<dbReference type="STRING" id="862515.HMPREF0658_1907"/>
<dbReference type="GO" id="GO:0009117">
    <property type="term" value="P:nucleotide metabolic process"/>
    <property type="evidence" value="ECO:0007669"/>
    <property type="project" value="TreeGrafter"/>
</dbReference>
<dbReference type="GO" id="GO:0003824">
    <property type="term" value="F:catalytic activity"/>
    <property type="evidence" value="ECO:0007669"/>
    <property type="project" value="InterPro"/>
</dbReference>
<dbReference type="InterPro" id="IPR036265">
    <property type="entry name" value="HIT-like_sf"/>
</dbReference>
<evidence type="ECO:0000313" key="6">
    <source>
        <dbReference type="Proteomes" id="UP000004394"/>
    </source>
</evidence>
<dbReference type="SUPFAM" id="SSF54197">
    <property type="entry name" value="HIT-like"/>
    <property type="match status" value="1"/>
</dbReference>
<dbReference type="PROSITE" id="PS51084">
    <property type="entry name" value="HIT_2"/>
    <property type="match status" value="1"/>
</dbReference>
<dbReference type="EMBL" id="AEEI01000053">
    <property type="protein sequence ID" value="EFM01159.1"/>
    <property type="molecule type" value="Genomic_DNA"/>
</dbReference>
<dbReference type="AlphaFoldDB" id="E0NUQ2"/>